<evidence type="ECO:0000313" key="12">
    <source>
        <dbReference type="EMBL" id="OJI90447.1"/>
    </source>
</evidence>
<dbReference type="AlphaFoldDB" id="A0A1L9NMH7"/>
<dbReference type="OMA" id="FSMLRRM"/>
<evidence type="ECO:0000256" key="8">
    <source>
        <dbReference type="ARBA" id="ARBA00022989"/>
    </source>
</evidence>
<keyword evidence="7 11" id="KW-0256">Endoplasmic reticulum</keyword>
<organism evidence="12 13">
    <name type="scientific">Aspergillus tubingensis (strain CBS 134.48)</name>
    <dbReference type="NCBI Taxonomy" id="767770"/>
    <lineage>
        <taxon>Eukaryota</taxon>
        <taxon>Fungi</taxon>
        <taxon>Dikarya</taxon>
        <taxon>Ascomycota</taxon>
        <taxon>Pezizomycotina</taxon>
        <taxon>Eurotiomycetes</taxon>
        <taxon>Eurotiomycetidae</taxon>
        <taxon>Eurotiales</taxon>
        <taxon>Aspergillaceae</taxon>
        <taxon>Aspergillus</taxon>
        <taxon>Aspergillus subgen. Circumdati</taxon>
    </lineage>
</organism>
<dbReference type="EMBL" id="KV878176">
    <property type="protein sequence ID" value="OJI90447.1"/>
    <property type="molecule type" value="Genomic_DNA"/>
</dbReference>
<name>A0A1L9NMH7_ASPTC</name>
<evidence type="ECO:0000256" key="2">
    <source>
        <dbReference type="ARBA" id="ARBA00004590"/>
    </source>
</evidence>
<comment type="subcellular location">
    <subcellularLocation>
        <location evidence="1 11">Endoplasmic reticulum membrane</location>
        <topology evidence="1 11">Single-pass membrane protein</topology>
    </subcellularLocation>
    <subcellularLocation>
        <location evidence="2">Nucleus membrane</location>
        <topology evidence="2">Single-pass membrane protein</topology>
    </subcellularLocation>
</comment>
<gene>
    <name evidence="11" type="primary">ALG14</name>
    <name evidence="12" type="ORF">ASPTUDRAFT_239902</name>
</gene>
<dbReference type="Gene3D" id="3.40.50.2000">
    <property type="entry name" value="Glycogen Phosphorylase B"/>
    <property type="match status" value="1"/>
</dbReference>
<reference evidence="13" key="1">
    <citation type="journal article" date="2017" name="Genome Biol.">
        <title>Comparative genomics reveals high biological diversity and specific adaptations in the industrially and medically important fungal genus Aspergillus.</title>
        <authorList>
            <person name="de Vries R.P."/>
            <person name="Riley R."/>
            <person name="Wiebenga A."/>
            <person name="Aguilar-Osorio G."/>
            <person name="Amillis S."/>
            <person name="Uchima C.A."/>
            <person name="Anderluh G."/>
            <person name="Asadollahi M."/>
            <person name="Askin M."/>
            <person name="Barry K."/>
            <person name="Battaglia E."/>
            <person name="Bayram O."/>
            <person name="Benocci T."/>
            <person name="Braus-Stromeyer S.A."/>
            <person name="Caldana C."/>
            <person name="Canovas D."/>
            <person name="Cerqueira G.C."/>
            <person name="Chen F."/>
            <person name="Chen W."/>
            <person name="Choi C."/>
            <person name="Clum A."/>
            <person name="Dos Santos R.A."/>
            <person name="Damasio A.R."/>
            <person name="Diallinas G."/>
            <person name="Emri T."/>
            <person name="Fekete E."/>
            <person name="Flipphi M."/>
            <person name="Freyberg S."/>
            <person name="Gallo A."/>
            <person name="Gournas C."/>
            <person name="Habgood R."/>
            <person name="Hainaut M."/>
            <person name="Harispe M.L."/>
            <person name="Henrissat B."/>
            <person name="Hilden K.S."/>
            <person name="Hope R."/>
            <person name="Hossain A."/>
            <person name="Karabika E."/>
            <person name="Karaffa L."/>
            <person name="Karanyi Z."/>
            <person name="Krasevec N."/>
            <person name="Kuo A."/>
            <person name="Kusch H."/>
            <person name="LaButti K."/>
            <person name="Lagendijk E.L."/>
            <person name="Lapidus A."/>
            <person name="Levasseur A."/>
            <person name="Lindquist E."/>
            <person name="Lipzen A."/>
            <person name="Logrieco A.F."/>
            <person name="MacCabe A."/>
            <person name="Maekelae M.R."/>
            <person name="Malavazi I."/>
            <person name="Melin P."/>
            <person name="Meyer V."/>
            <person name="Mielnichuk N."/>
            <person name="Miskei M."/>
            <person name="Molnar A.P."/>
            <person name="Mule G."/>
            <person name="Ngan C.Y."/>
            <person name="Orejas M."/>
            <person name="Orosz E."/>
            <person name="Ouedraogo J.P."/>
            <person name="Overkamp K.M."/>
            <person name="Park H.-S."/>
            <person name="Perrone G."/>
            <person name="Piumi F."/>
            <person name="Punt P.J."/>
            <person name="Ram A.F."/>
            <person name="Ramon A."/>
            <person name="Rauscher S."/>
            <person name="Record E."/>
            <person name="Riano-Pachon D.M."/>
            <person name="Robert V."/>
            <person name="Roehrig J."/>
            <person name="Ruller R."/>
            <person name="Salamov A."/>
            <person name="Salih N.S."/>
            <person name="Samson R.A."/>
            <person name="Sandor E."/>
            <person name="Sanguinetti M."/>
            <person name="Schuetze T."/>
            <person name="Sepcic K."/>
            <person name="Shelest E."/>
            <person name="Sherlock G."/>
            <person name="Sophianopoulou V."/>
            <person name="Squina F.M."/>
            <person name="Sun H."/>
            <person name="Susca A."/>
            <person name="Todd R.B."/>
            <person name="Tsang A."/>
            <person name="Unkles S.E."/>
            <person name="van de Wiele N."/>
            <person name="van Rossen-Uffink D."/>
            <person name="Oliveira J.V."/>
            <person name="Vesth T.C."/>
            <person name="Visser J."/>
            <person name="Yu J.-H."/>
            <person name="Zhou M."/>
            <person name="Andersen M.R."/>
            <person name="Archer D.B."/>
            <person name="Baker S.E."/>
            <person name="Benoit I."/>
            <person name="Brakhage A.A."/>
            <person name="Braus G.H."/>
            <person name="Fischer R."/>
            <person name="Frisvad J.C."/>
            <person name="Goldman G.H."/>
            <person name="Houbraken J."/>
            <person name="Oakley B."/>
            <person name="Pocsi I."/>
            <person name="Scazzocchio C."/>
            <person name="Seiboth B."/>
            <person name="vanKuyk P.A."/>
            <person name="Wortman J."/>
            <person name="Dyer P.S."/>
            <person name="Grigoriev I.V."/>
        </authorList>
    </citation>
    <scope>NUCLEOTIDE SEQUENCE [LARGE SCALE GENOMIC DNA]</scope>
    <source>
        <strain evidence="13">CBS 134.48</strain>
    </source>
</reference>
<evidence type="ECO:0000256" key="1">
    <source>
        <dbReference type="ARBA" id="ARBA00004389"/>
    </source>
</evidence>
<evidence type="ECO:0000256" key="5">
    <source>
        <dbReference type="ARBA" id="ARBA00017467"/>
    </source>
</evidence>
<protein>
    <recommendedName>
        <fullName evidence="5 11">UDP-N-acetylglucosamine transferase subunit ALG14</fullName>
    </recommendedName>
    <alternativeName>
        <fullName evidence="10 11">Asparagine-linked glycosylation protein 14</fullName>
    </alternativeName>
</protein>
<keyword evidence="13" id="KW-1185">Reference proteome</keyword>
<dbReference type="GO" id="GO:0004577">
    <property type="term" value="F:N-acetylglucosaminyldiphosphodolichol N-acetylglucosaminyltransferase activity"/>
    <property type="evidence" value="ECO:0007669"/>
    <property type="project" value="TreeGrafter"/>
</dbReference>
<evidence type="ECO:0000256" key="7">
    <source>
        <dbReference type="ARBA" id="ARBA00022824"/>
    </source>
</evidence>
<proteinExistence type="inferred from homology"/>
<keyword evidence="9 11" id="KW-0472">Membrane</keyword>
<dbReference type="Pfam" id="PF08660">
    <property type="entry name" value="Alg14"/>
    <property type="match status" value="1"/>
</dbReference>
<dbReference type="InterPro" id="IPR013969">
    <property type="entry name" value="Oligosacch_biosynth_Alg14"/>
</dbReference>
<sequence>MESWLSWTSLFLAIGFTATACIFTLIVLIYALAKSQNSQVPKWRPRNSPVHLLIVLGSGGHTAEMFSMLRRMNLDPSKYTHRTYIVSSGDNFSATKAVEFETTHINHHVNSNAKAASPDPSYTIVTVPRARRVHQSYLSAPFSTLNSFWSCLSVLRGLHPDQSRHSRPASHLSSPYPDLILTNGPATAVCVVVAARLLRLWLFLCGLISPSAPGKSTSESDSATAPVLAPGTYQLRTIFVESWARVTTLSLSGKLLLPLADRFLVQWPALAGKKAWPGMKETEYVGTLMD</sequence>
<dbReference type="GO" id="GO:0043541">
    <property type="term" value="C:UDP-N-acetylglucosamine transferase complex"/>
    <property type="evidence" value="ECO:0007669"/>
    <property type="project" value="TreeGrafter"/>
</dbReference>
<evidence type="ECO:0000313" key="13">
    <source>
        <dbReference type="Proteomes" id="UP000184304"/>
    </source>
</evidence>
<comment type="similarity">
    <text evidence="3 11">Belongs to the ALG14 family.</text>
</comment>
<dbReference type="Proteomes" id="UP000184304">
    <property type="component" value="Unassembled WGS sequence"/>
</dbReference>
<evidence type="ECO:0000256" key="11">
    <source>
        <dbReference type="RuleBase" id="RU362127"/>
    </source>
</evidence>
<accession>A0A1L9NMH7</accession>
<evidence type="ECO:0000256" key="9">
    <source>
        <dbReference type="ARBA" id="ARBA00023136"/>
    </source>
</evidence>
<dbReference type="OrthoDB" id="37659at2759"/>
<evidence type="ECO:0000256" key="6">
    <source>
        <dbReference type="ARBA" id="ARBA00022692"/>
    </source>
</evidence>
<feature type="transmembrane region" description="Helical" evidence="11">
    <location>
        <begin position="7"/>
        <end position="30"/>
    </location>
</feature>
<comment type="subunit">
    <text evidence="4 11">Heterodimer with ALG13 to form a functional enzyme.</text>
</comment>
<keyword evidence="6 11" id="KW-0812">Transmembrane</keyword>
<comment type="function">
    <text evidence="11">Involved in protein N-glycosylation. Essential for the second step of the dolichol-linked oligosaccharide pathway. Anchors the catalytic subunit ALG13 to the ER.</text>
</comment>
<dbReference type="PANTHER" id="PTHR12154">
    <property type="entry name" value="GLYCOSYL TRANSFERASE-RELATED"/>
    <property type="match status" value="1"/>
</dbReference>
<dbReference type="VEuPathDB" id="FungiDB:ASPTUDRAFT_239902"/>
<dbReference type="STRING" id="767770.A0A1L9NMH7"/>
<keyword evidence="8 11" id="KW-1133">Transmembrane helix</keyword>
<dbReference type="GO" id="GO:0031965">
    <property type="term" value="C:nuclear membrane"/>
    <property type="evidence" value="ECO:0007669"/>
    <property type="project" value="UniProtKB-SubCell"/>
</dbReference>
<dbReference type="PANTHER" id="PTHR12154:SF4">
    <property type="entry name" value="UDP-N-ACETYLGLUCOSAMINE TRANSFERASE SUBUNIT ALG14 HOMOLOG"/>
    <property type="match status" value="1"/>
</dbReference>
<evidence type="ECO:0000256" key="4">
    <source>
        <dbReference type="ARBA" id="ARBA00011335"/>
    </source>
</evidence>
<evidence type="ECO:0000256" key="10">
    <source>
        <dbReference type="ARBA" id="ARBA00032062"/>
    </source>
</evidence>
<dbReference type="GO" id="GO:0006488">
    <property type="term" value="P:dolichol-linked oligosaccharide biosynthetic process"/>
    <property type="evidence" value="ECO:0007669"/>
    <property type="project" value="InterPro"/>
</dbReference>
<evidence type="ECO:0000256" key="3">
    <source>
        <dbReference type="ARBA" id="ARBA00009731"/>
    </source>
</evidence>